<name>A0ABT3STS8_9GAMM</name>
<dbReference type="PIRSF" id="PIRSF029171">
    <property type="entry name" value="Esterase_LipA"/>
    <property type="match status" value="1"/>
</dbReference>
<proteinExistence type="predicted"/>
<dbReference type="InterPro" id="IPR005152">
    <property type="entry name" value="Lipase_secreted"/>
</dbReference>
<evidence type="ECO:0000313" key="2">
    <source>
        <dbReference type="Proteomes" id="UP001143307"/>
    </source>
</evidence>
<dbReference type="PANTHER" id="PTHR34853:SF1">
    <property type="entry name" value="LIPASE 5"/>
    <property type="match status" value="1"/>
</dbReference>
<sequence length="417" mass="44902">MMPYMTTFKLDKLFFGAGLSLAVVSSLVFGGDEKTLRASALGDSYLGEFYRVDELSSTSPGVLIRHETLDEHQSLNRAADNIRLLYTSTEGLFAEDIVAVSGALFIPRGTPPEGGWPLLGWAHGTVGIADICSPSYNGRQQRDETYLNHWLANGYAVVASDYQGLGTQGTHPYLATRPAAYSNLDIIRAVQSAAFPVSNTIVMIGQSQGAAAAIATVGHAPEYAPELDIQGLVATGAPYFSAEGIAAIQETRPKDAVDPRLGYNFLALSMLGLIDPEFVLEDYVSADVLPVAMAVTDTCYVDMKKLVKRELVTYNKAFKKSPEKVLTEAFRRMEYPTLKLSAPAFFGIGGKDINTPPRMQQALVTSACVAGSRVRAHFYPSATHGSIVNGSTEESSQFVASVFAGEEIIGNCNELPF</sequence>
<dbReference type="EMBL" id="SHNP01000002">
    <property type="protein sequence ID" value="MCX2973383.1"/>
    <property type="molecule type" value="Genomic_DNA"/>
</dbReference>
<comment type="caution">
    <text evidence="1">The sequence shown here is derived from an EMBL/GenBank/DDBJ whole genome shotgun (WGS) entry which is preliminary data.</text>
</comment>
<organism evidence="1 2">
    <name type="scientific">Candidatus Seongchinamella marina</name>
    <dbReference type="NCBI Taxonomy" id="2518990"/>
    <lineage>
        <taxon>Bacteria</taxon>
        <taxon>Pseudomonadati</taxon>
        <taxon>Pseudomonadota</taxon>
        <taxon>Gammaproteobacteria</taxon>
        <taxon>Cellvibrionales</taxon>
        <taxon>Halieaceae</taxon>
        <taxon>Seongchinamella</taxon>
    </lineage>
</organism>
<dbReference type="Pfam" id="PF03583">
    <property type="entry name" value="LIP"/>
    <property type="match status" value="1"/>
</dbReference>
<gene>
    <name evidence="1" type="ORF">EYC87_07260</name>
</gene>
<dbReference type="Gene3D" id="3.40.50.1820">
    <property type="entry name" value="alpha/beta hydrolase"/>
    <property type="match status" value="2"/>
</dbReference>
<reference evidence="1" key="1">
    <citation type="submission" date="2019-02" db="EMBL/GenBank/DDBJ databases">
        <authorList>
            <person name="Li S.-H."/>
        </authorList>
    </citation>
    <scope>NUCLEOTIDE SEQUENCE</scope>
    <source>
        <strain evidence="1">IMCC8485</strain>
    </source>
</reference>
<accession>A0ABT3STS8</accession>
<evidence type="ECO:0000313" key="1">
    <source>
        <dbReference type="EMBL" id="MCX2973383.1"/>
    </source>
</evidence>
<dbReference type="SUPFAM" id="SSF53474">
    <property type="entry name" value="alpha/beta-Hydrolases"/>
    <property type="match status" value="1"/>
</dbReference>
<dbReference type="Proteomes" id="UP001143307">
    <property type="component" value="Unassembled WGS sequence"/>
</dbReference>
<dbReference type="InterPro" id="IPR029058">
    <property type="entry name" value="AB_hydrolase_fold"/>
</dbReference>
<keyword evidence="2" id="KW-1185">Reference proteome</keyword>
<dbReference type="PANTHER" id="PTHR34853">
    <property type="match status" value="1"/>
</dbReference>
<protein>
    <submittedName>
        <fullName evidence="1">Lipase</fullName>
    </submittedName>
</protein>